<dbReference type="EMBL" id="SNRW01009987">
    <property type="protein sequence ID" value="KAA6377193.1"/>
    <property type="molecule type" value="Genomic_DNA"/>
</dbReference>
<sequence>MQDHAVLIRSDNITAFYDVGKWKAKEYVIERIKQVFYLLKRLKRQATTIQIPLKLNSSSDSLSRLRRLTDNASNKVELYLYPQIPILNKVQQKLKKDKTYGIIIASIWPRQSWYTKLKNLSIEFLFLVLSERILEKEQRMNDKNQKLPSCNFDAFFRTSCKRRKRLVNETA</sequence>
<protein>
    <submittedName>
        <fullName evidence="1">Uncharacterized protein</fullName>
    </submittedName>
</protein>
<evidence type="ECO:0000313" key="1">
    <source>
        <dbReference type="EMBL" id="KAA6377193.1"/>
    </source>
</evidence>
<organism evidence="1 2">
    <name type="scientific">Streblomastix strix</name>
    <dbReference type="NCBI Taxonomy" id="222440"/>
    <lineage>
        <taxon>Eukaryota</taxon>
        <taxon>Metamonada</taxon>
        <taxon>Preaxostyla</taxon>
        <taxon>Oxymonadida</taxon>
        <taxon>Streblomastigidae</taxon>
        <taxon>Streblomastix</taxon>
    </lineage>
</organism>
<comment type="caution">
    <text evidence="1">The sequence shown here is derived from an EMBL/GenBank/DDBJ whole genome shotgun (WGS) entry which is preliminary data.</text>
</comment>
<gene>
    <name evidence="1" type="ORF">EZS28_027280</name>
</gene>
<dbReference type="AlphaFoldDB" id="A0A5J4V3X6"/>
<reference evidence="1 2" key="1">
    <citation type="submission" date="2019-03" db="EMBL/GenBank/DDBJ databases">
        <title>Single cell metagenomics reveals metabolic interactions within the superorganism composed of flagellate Streblomastix strix and complex community of Bacteroidetes bacteria on its surface.</title>
        <authorList>
            <person name="Treitli S.C."/>
            <person name="Kolisko M."/>
            <person name="Husnik F."/>
            <person name="Keeling P."/>
            <person name="Hampl V."/>
        </authorList>
    </citation>
    <scope>NUCLEOTIDE SEQUENCE [LARGE SCALE GENOMIC DNA]</scope>
    <source>
        <strain evidence="1">ST1C</strain>
    </source>
</reference>
<proteinExistence type="predicted"/>
<name>A0A5J4V3X6_9EUKA</name>
<evidence type="ECO:0000313" key="2">
    <source>
        <dbReference type="Proteomes" id="UP000324800"/>
    </source>
</evidence>
<dbReference type="Proteomes" id="UP000324800">
    <property type="component" value="Unassembled WGS sequence"/>
</dbReference>
<accession>A0A5J4V3X6</accession>